<keyword evidence="1" id="KW-0677">Repeat</keyword>
<dbReference type="SMART" id="SM00698">
    <property type="entry name" value="MORN"/>
    <property type="match status" value="9"/>
</dbReference>
<proteinExistence type="predicted"/>
<feature type="region of interest" description="Disordered" evidence="2">
    <location>
        <begin position="571"/>
        <end position="690"/>
    </location>
</feature>
<feature type="region of interest" description="Disordered" evidence="2">
    <location>
        <begin position="141"/>
        <end position="279"/>
    </location>
</feature>
<dbReference type="AlphaFoldDB" id="A0A090AI11"/>
<dbReference type="FunFam" id="2.20.110.10:FF:000002">
    <property type="entry name" value="Phosphatidylinositol 4-phosphate 5-kinase 8"/>
    <property type="match status" value="1"/>
</dbReference>
<dbReference type="KEGG" id="tig:THII_0700"/>
<dbReference type="STRING" id="40754.THII_0700"/>
<dbReference type="HOGENOM" id="CLU_398972_0_0_6"/>
<dbReference type="PANTHER" id="PTHR43215">
    <property type="entry name" value="RADIAL SPOKE HEAD 1 HOMOLOG"/>
    <property type="match status" value="1"/>
</dbReference>
<feature type="compositionally biased region" description="Polar residues" evidence="2">
    <location>
        <begin position="635"/>
        <end position="645"/>
    </location>
</feature>
<evidence type="ECO:0008006" key="5">
    <source>
        <dbReference type="Google" id="ProtNLM"/>
    </source>
</evidence>
<dbReference type="OrthoDB" id="5623369at2"/>
<accession>A0A090AI11</accession>
<dbReference type="InterPro" id="IPR003409">
    <property type="entry name" value="MORN"/>
</dbReference>
<feature type="compositionally biased region" description="Basic and acidic residues" evidence="2">
    <location>
        <begin position="577"/>
        <end position="596"/>
    </location>
</feature>
<name>A0A090AI11_9GAMM</name>
<organism evidence="3 4">
    <name type="scientific">Thioploca ingrica</name>
    <dbReference type="NCBI Taxonomy" id="40754"/>
    <lineage>
        <taxon>Bacteria</taxon>
        <taxon>Pseudomonadati</taxon>
        <taxon>Pseudomonadota</taxon>
        <taxon>Gammaproteobacteria</taxon>
        <taxon>Thiotrichales</taxon>
        <taxon>Thiotrichaceae</taxon>
        <taxon>Thioploca</taxon>
    </lineage>
</organism>
<dbReference type="GO" id="GO:0005829">
    <property type="term" value="C:cytosol"/>
    <property type="evidence" value="ECO:0007669"/>
    <property type="project" value="TreeGrafter"/>
</dbReference>
<sequence>MTKINYLLIVSLMAVFFIAIQSPPLISATDDGDFDEEDAPIVKKSVCWSNGDCYEGEYEGKNRTGKGVYTWANGDRYQGEFYEGGRDGNGTYIWVNGDRYVGEYLEDKRDGEGIYTWANGDQFKGEFVAGKRSKGKIIRAAKTTPEQSKSNLKSETPVSTPKATLEKPTVELKQREDKVNVTQSAQKIEPEKAKPETNKAEKPTEEAVTDTESMKNSIEKPEETVTYTESMKDSIEKPEEKTASLQTDTKKLKEAEVNTTPQNLNDKLEKDSATAANQNKKISLAKEVMEEAFSDDFEPDHSVETDKKLTDTEDTKVKEEEKIATTVTGDEKPAKAKEETKEETIAKNEPIPEQKLTVAKLEDKPAKLIEATPKIVEKKAPLEPQDNVADANLPSEQTLFKWPNGDSYEGKYLNKERTGKGIYIWPNGERYTGDFMAGKRHGIGAYVWSNGDRYEGEYVNDERHGKGTYTWANGDRYEGDFFKGQRHGKGKLTWADGEVYEGAFAEGKRTGLGIYISSGGDRYEGYFEEGKRSGKGILVLADRQPKQLEFENELYTLNELEFKAGQLISATATNQPVEDKIDAELKNNAKATESESKPTTQTPATKSDAFQDHNEENAAPPLEEKKSPIIDKTNPDSNEPSNDNGANKDHRLDREKIDSNDEVTNGNDKSLSKEKSDNAEFQNNNRDEEY</sequence>
<dbReference type="PANTHER" id="PTHR43215:SF14">
    <property type="entry name" value="RADIAL SPOKE HEAD 1 HOMOLOG"/>
    <property type="match status" value="1"/>
</dbReference>
<feature type="compositionally biased region" description="Polar residues" evidence="2">
    <location>
        <begin position="144"/>
        <end position="162"/>
    </location>
</feature>
<evidence type="ECO:0000256" key="2">
    <source>
        <dbReference type="SAM" id="MobiDB-lite"/>
    </source>
</evidence>
<feature type="compositionally biased region" description="Basic and acidic residues" evidence="2">
    <location>
        <begin position="188"/>
        <end position="205"/>
    </location>
</feature>
<dbReference type="EMBL" id="AP014633">
    <property type="protein sequence ID" value="BAP54997.1"/>
    <property type="molecule type" value="Genomic_DNA"/>
</dbReference>
<dbReference type="Gene3D" id="2.20.110.10">
    <property type="entry name" value="Histone H3 K4-specific methyltransferase SET7/9 N-terminal domain"/>
    <property type="match status" value="5"/>
</dbReference>
<evidence type="ECO:0000313" key="4">
    <source>
        <dbReference type="Proteomes" id="UP000031623"/>
    </source>
</evidence>
<feature type="compositionally biased region" description="Basic and acidic residues" evidence="2">
    <location>
        <begin position="164"/>
        <end position="179"/>
    </location>
</feature>
<feature type="compositionally biased region" description="Basic and acidic residues" evidence="2">
    <location>
        <begin position="230"/>
        <end position="256"/>
    </location>
</feature>
<feature type="compositionally biased region" description="Basic and acidic residues" evidence="2">
    <location>
        <begin position="609"/>
        <end position="629"/>
    </location>
</feature>
<feature type="region of interest" description="Disordered" evidence="2">
    <location>
        <begin position="293"/>
        <end position="351"/>
    </location>
</feature>
<reference evidence="3" key="1">
    <citation type="journal article" date="2014" name="ISME J.">
        <title>Ecophysiology of Thioploca ingrica as revealed by the complete genome sequence supplemented with proteomic evidence.</title>
        <authorList>
            <person name="Kojima H."/>
            <person name="Ogura Y."/>
            <person name="Yamamoto N."/>
            <person name="Togashi T."/>
            <person name="Mori H."/>
            <person name="Watanabe T."/>
            <person name="Nemoto F."/>
            <person name="Kurokawa K."/>
            <person name="Hayashi T."/>
            <person name="Fukui M."/>
        </authorList>
    </citation>
    <scope>NUCLEOTIDE SEQUENCE [LARGE SCALE GENOMIC DNA]</scope>
</reference>
<feature type="compositionally biased region" description="Basic and acidic residues" evidence="2">
    <location>
        <begin position="299"/>
        <end position="351"/>
    </location>
</feature>
<dbReference type="SUPFAM" id="SSF82185">
    <property type="entry name" value="Histone H3 K4-specific methyltransferase SET7/9 N-terminal domain"/>
    <property type="match status" value="2"/>
</dbReference>
<dbReference type="Pfam" id="PF02493">
    <property type="entry name" value="MORN"/>
    <property type="match status" value="9"/>
</dbReference>
<gene>
    <name evidence="3" type="ORF">THII_0700</name>
</gene>
<protein>
    <recommendedName>
        <fullName evidence="5">MORN repeat protein</fullName>
    </recommendedName>
</protein>
<evidence type="ECO:0000313" key="3">
    <source>
        <dbReference type="EMBL" id="BAP54997.1"/>
    </source>
</evidence>
<evidence type="ECO:0000256" key="1">
    <source>
        <dbReference type="ARBA" id="ARBA00022737"/>
    </source>
</evidence>
<keyword evidence="4" id="KW-1185">Reference proteome</keyword>
<dbReference type="Proteomes" id="UP000031623">
    <property type="component" value="Chromosome"/>
</dbReference>
<feature type="compositionally biased region" description="Basic and acidic residues" evidence="2">
    <location>
        <begin position="646"/>
        <end position="659"/>
    </location>
</feature>